<dbReference type="RefSeq" id="WP_015791079.1">
    <property type="nucleotide sequence ID" value="NC_013156.1"/>
</dbReference>
<dbReference type="OrthoDB" id="64615at2157"/>
<dbReference type="eggNOG" id="arCOG01385">
    <property type="taxonomic scope" value="Archaea"/>
</dbReference>
<reference evidence="2" key="1">
    <citation type="submission" date="2009-08" db="EMBL/GenBank/DDBJ databases">
        <title>Complete sequence of chromosome of Methanocaldococcus fervens AG86.</title>
        <authorList>
            <consortium name="US DOE Joint Genome Institute"/>
            <person name="Lucas S."/>
            <person name="Copeland A."/>
            <person name="Lapidus A."/>
            <person name="Glavina del Rio T."/>
            <person name="Tice H."/>
            <person name="Bruce D."/>
            <person name="Goodwin L."/>
            <person name="Pitluck S."/>
            <person name="Chertkov O."/>
            <person name="Detter J.C."/>
            <person name="Han C."/>
            <person name="Tapia R."/>
            <person name="Larimer F."/>
            <person name="Land M."/>
            <person name="Hauser L."/>
            <person name="Kyrpides N."/>
            <person name="Ovchinnikova G."/>
            <person name="Lupa-Sieprawska M."/>
            <person name="Whitman W.B."/>
        </authorList>
    </citation>
    <scope>NUCLEOTIDE SEQUENCE [LARGE SCALE GENOMIC DNA]</scope>
    <source>
        <strain evidence="2">AG86</strain>
    </source>
</reference>
<dbReference type="PANTHER" id="PTHR43685">
    <property type="entry name" value="GLYCOSYLTRANSFERASE"/>
    <property type="match status" value="1"/>
</dbReference>
<evidence type="ECO:0000313" key="3">
    <source>
        <dbReference type="Proteomes" id="UP000001495"/>
    </source>
</evidence>
<sequence length="295" mass="34217">MKASIVVATYNRKDKLKKCLNALENQTYPKEDYEIIIVDDGSTDGTYEFLKEKQKEIKNLRIFRQNNKGPAAARNLGVKNAKGEVIFFTDDDVIVPNNWIEEFLKVFEKYPEVVAVGGYIEASEEMIKKNIFAKYEAYMSRLVYNMPNGPYIGGFETFGVVTCNAAYKKKVIEEVGYFDETFPVAAGEDADLKLRVALKGYKFAFIPLKAIHIQDYNFKRFWRQQVARGIGNVYFSKKWENVLKTDKEKDKYNAKPKYDIPLKILKDLKFDIFMLFIISVLASRYGKWKAKRVIK</sequence>
<dbReference type="CAZy" id="GT2">
    <property type="family name" value="Glycosyltransferase Family 2"/>
</dbReference>
<proteinExistence type="predicted"/>
<keyword evidence="2" id="KW-0808">Transferase</keyword>
<dbReference type="GO" id="GO:0016740">
    <property type="term" value="F:transferase activity"/>
    <property type="evidence" value="ECO:0007669"/>
    <property type="project" value="UniProtKB-KW"/>
</dbReference>
<dbReference type="Gene3D" id="3.90.550.10">
    <property type="entry name" value="Spore Coat Polysaccharide Biosynthesis Protein SpsA, Chain A"/>
    <property type="match status" value="1"/>
</dbReference>
<dbReference type="Proteomes" id="UP000001495">
    <property type="component" value="Chromosome"/>
</dbReference>
<dbReference type="GeneID" id="8365194"/>
<dbReference type="STRING" id="573064.Mefer_0520"/>
<protein>
    <submittedName>
        <fullName evidence="2">Glycosyl transferase family 2</fullName>
    </submittedName>
</protein>
<dbReference type="InterPro" id="IPR001173">
    <property type="entry name" value="Glyco_trans_2-like"/>
</dbReference>
<keyword evidence="3" id="KW-1185">Reference proteome</keyword>
<evidence type="ECO:0000313" key="2">
    <source>
        <dbReference type="EMBL" id="ACV24342.1"/>
    </source>
</evidence>
<dbReference type="Pfam" id="PF00535">
    <property type="entry name" value="Glycos_transf_2"/>
    <property type="match status" value="1"/>
</dbReference>
<accession>C7P710</accession>
<dbReference type="InterPro" id="IPR050834">
    <property type="entry name" value="Glycosyltransf_2"/>
</dbReference>
<dbReference type="KEGG" id="mfe:Mefer_0520"/>
<dbReference type="PANTHER" id="PTHR43685:SF3">
    <property type="entry name" value="SLR2126 PROTEIN"/>
    <property type="match status" value="1"/>
</dbReference>
<gene>
    <name evidence="2" type="ordered locus">Mefer_0520</name>
</gene>
<dbReference type="SUPFAM" id="SSF53448">
    <property type="entry name" value="Nucleotide-diphospho-sugar transferases"/>
    <property type="match status" value="1"/>
</dbReference>
<organism evidence="2 3">
    <name type="scientific">Methanocaldococcus fervens (strain DSM 4213 / JCM 15782 / AG86)</name>
    <name type="common">Methanococcus fervens</name>
    <dbReference type="NCBI Taxonomy" id="573064"/>
    <lineage>
        <taxon>Archaea</taxon>
        <taxon>Methanobacteriati</taxon>
        <taxon>Methanobacteriota</taxon>
        <taxon>Methanomada group</taxon>
        <taxon>Methanococci</taxon>
        <taxon>Methanococcales</taxon>
        <taxon>Methanocaldococcaceae</taxon>
        <taxon>Methanocaldococcus</taxon>
    </lineage>
</organism>
<feature type="domain" description="Glycosyltransferase 2-like" evidence="1">
    <location>
        <begin position="4"/>
        <end position="175"/>
    </location>
</feature>
<name>C7P710_METFA</name>
<dbReference type="InterPro" id="IPR029044">
    <property type="entry name" value="Nucleotide-diphossugar_trans"/>
</dbReference>
<dbReference type="EMBL" id="CP001696">
    <property type="protein sequence ID" value="ACV24342.1"/>
    <property type="molecule type" value="Genomic_DNA"/>
</dbReference>
<evidence type="ECO:0000259" key="1">
    <source>
        <dbReference type="Pfam" id="PF00535"/>
    </source>
</evidence>
<dbReference type="AlphaFoldDB" id="C7P710"/>
<dbReference type="HOGENOM" id="CLU_025996_19_6_2"/>